<comment type="PTM">
    <text evidence="9">Cleaved by prepilin peptidase.</text>
</comment>
<gene>
    <name evidence="11" type="primary">gspI</name>
    <name evidence="11" type="ORF">DIZ78_02000</name>
</gene>
<dbReference type="PANTHER" id="PTHR38779">
    <property type="entry name" value="TYPE II SECRETION SYSTEM PROTEIN I-RELATED"/>
    <property type="match status" value="1"/>
</dbReference>
<dbReference type="AlphaFoldDB" id="A0A370DTR2"/>
<dbReference type="GO" id="GO:0005886">
    <property type="term" value="C:plasma membrane"/>
    <property type="evidence" value="ECO:0007669"/>
    <property type="project" value="UniProtKB-SubCell"/>
</dbReference>
<proteinExistence type="inferred from homology"/>
<evidence type="ECO:0000256" key="5">
    <source>
        <dbReference type="ARBA" id="ARBA00022519"/>
    </source>
</evidence>
<evidence type="ECO:0000259" key="10">
    <source>
        <dbReference type="Pfam" id="PF02501"/>
    </source>
</evidence>
<feature type="transmembrane region" description="Helical" evidence="9">
    <location>
        <begin position="20"/>
        <end position="42"/>
    </location>
</feature>
<evidence type="ECO:0000256" key="4">
    <source>
        <dbReference type="ARBA" id="ARBA00022481"/>
    </source>
</evidence>
<evidence type="ECO:0000256" key="6">
    <source>
        <dbReference type="ARBA" id="ARBA00022692"/>
    </source>
</evidence>
<reference evidence="11 12" key="1">
    <citation type="journal article" date="2018" name="ISME J.">
        <title>Endosymbiont genomes yield clues of tubeworm success.</title>
        <authorList>
            <person name="Li Y."/>
            <person name="Liles M.R."/>
            <person name="Halanych K.M."/>
        </authorList>
    </citation>
    <scope>NUCLEOTIDE SEQUENCE [LARGE SCALE GENOMIC DNA]</scope>
    <source>
        <strain evidence="11">A1462</strain>
    </source>
</reference>
<dbReference type="InterPro" id="IPR012902">
    <property type="entry name" value="N_methyl_site"/>
</dbReference>
<keyword evidence="3" id="KW-1003">Cell membrane</keyword>
<protein>
    <recommendedName>
        <fullName evidence="9">Type II secretion system protein I</fullName>
        <shortName evidence="9">T2SS minor pseudopilin I</shortName>
    </recommendedName>
</protein>
<feature type="domain" description="Type II secretion system protein GspI C-terminal" evidence="10">
    <location>
        <begin position="51"/>
        <end position="129"/>
    </location>
</feature>
<comment type="similarity">
    <text evidence="2 9">Belongs to the GSP I family.</text>
</comment>
<dbReference type="NCBIfam" id="TIGR01707">
    <property type="entry name" value="gspI"/>
    <property type="match status" value="1"/>
</dbReference>
<evidence type="ECO:0000256" key="9">
    <source>
        <dbReference type="RuleBase" id="RU368030"/>
    </source>
</evidence>
<organism evidence="11 12">
    <name type="scientific">endosymbiont of Escarpia spicata</name>
    <dbReference type="NCBI Taxonomy" id="2200908"/>
    <lineage>
        <taxon>Bacteria</taxon>
        <taxon>Pseudomonadati</taxon>
        <taxon>Pseudomonadota</taxon>
        <taxon>Gammaproteobacteria</taxon>
        <taxon>sulfur-oxidizing symbionts</taxon>
    </lineage>
</organism>
<name>A0A370DTR2_9GAMM</name>
<accession>A0A370DTR2</accession>
<evidence type="ECO:0000256" key="3">
    <source>
        <dbReference type="ARBA" id="ARBA00022475"/>
    </source>
</evidence>
<dbReference type="NCBIfam" id="TIGR02532">
    <property type="entry name" value="IV_pilin_GFxxxE"/>
    <property type="match status" value="1"/>
</dbReference>
<dbReference type="EMBL" id="QFXE01000002">
    <property type="protein sequence ID" value="RDH88183.1"/>
    <property type="molecule type" value="Genomic_DNA"/>
</dbReference>
<sequence>MFPNPEQLQESTPRQQGFTLLEVLVALAILAIALASVVKVSANQSLNAEHLRDKTMAHWVAMNQLTQLQVSRRWPAQGTNTGKSEMGLREWHWQSKITNTRDDRVRQVEISVFRNSDDDASVTRLVSFIGQPF</sequence>
<comment type="caution">
    <text evidence="11">The sequence shown here is derived from an EMBL/GenBank/DDBJ whole genome shotgun (WGS) entry which is preliminary data.</text>
</comment>
<dbReference type="SUPFAM" id="SSF54523">
    <property type="entry name" value="Pili subunits"/>
    <property type="match status" value="1"/>
</dbReference>
<evidence type="ECO:0000256" key="2">
    <source>
        <dbReference type="ARBA" id="ARBA00008358"/>
    </source>
</evidence>
<comment type="function">
    <text evidence="9">Component of the type II secretion system required for the energy-dependent secretion of extracellular factors such as proteases and toxins from the periplasm.</text>
</comment>
<evidence type="ECO:0000256" key="8">
    <source>
        <dbReference type="ARBA" id="ARBA00023136"/>
    </source>
</evidence>
<keyword evidence="6 9" id="KW-0812">Transmembrane</keyword>
<dbReference type="PROSITE" id="PS00409">
    <property type="entry name" value="PROKAR_NTER_METHYL"/>
    <property type="match status" value="1"/>
</dbReference>
<keyword evidence="8 9" id="KW-0472">Membrane</keyword>
<dbReference type="GO" id="GO:0015627">
    <property type="term" value="C:type II protein secretion system complex"/>
    <property type="evidence" value="ECO:0007669"/>
    <property type="project" value="UniProtKB-UniRule"/>
</dbReference>
<dbReference type="Proteomes" id="UP000254771">
    <property type="component" value="Unassembled WGS sequence"/>
</dbReference>
<keyword evidence="5 9" id="KW-0997">Cell inner membrane</keyword>
<evidence type="ECO:0000313" key="12">
    <source>
        <dbReference type="Proteomes" id="UP000254771"/>
    </source>
</evidence>
<keyword evidence="7 9" id="KW-1133">Transmembrane helix</keyword>
<dbReference type="InterPro" id="IPR010052">
    <property type="entry name" value="T2SS_protein-GspI"/>
</dbReference>
<evidence type="ECO:0000256" key="1">
    <source>
        <dbReference type="ARBA" id="ARBA00004377"/>
    </source>
</evidence>
<keyword evidence="4 9" id="KW-0488">Methylation</keyword>
<dbReference type="Pfam" id="PF07963">
    <property type="entry name" value="N_methyl"/>
    <property type="match status" value="1"/>
</dbReference>
<evidence type="ECO:0000313" key="11">
    <source>
        <dbReference type="EMBL" id="RDH88183.1"/>
    </source>
</evidence>
<comment type="subcellular location">
    <subcellularLocation>
        <location evidence="1 9">Cell inner membrane</location>
        <topology evidence="1 9">Single-pass membrane protein</topology>
    </subcellularLocation>
</comment>
<dbReference type="Gene3D" id="3.30.1300.30">
    <property type="entry name" value="GSPII I/J protein-like"/>
    <property type="match status" value="1"/>
</dbReference>
<dbReference type="PANTHER" id="PTHR38779:SF2">
    <property type="entry name" value="TYPE II SECRETION SYSTEM PROTEIN I-RELATED"/>
    <property type="match status" value="1"/>
</dbReference>
<evidence type="ECO:0000256" key="7">
    <source>
        <dbReference type="ARBA" id="ARBA00022989"/>
    </source>
</evidence>
<comment type="subunit">
    <text evidence="9">Type II secretion is composed of four main components: the outer membrane complex, the inner membrane complex, the cytoplasmic secretion ATPase and the periplasm-spanning pseudopilus.</text>
</comment>
<keyword evidence="12" id="KW-1185">Reference proteome</keyword>
<dbReference type="Pfam" id="PF02501">
    <property type="entry name" value="T2SSI"/>
    <property type="match status" value="1"/>
</dbReference>
<dbReference type="InterPro" id="IPR045584">
    <property type="entry name" value="Pilin-like"/>
</dbReference>
<dbReference type="GO" id="GO:0015628">
    <property type="term" value="P:protein secretion by the type II secretion system"/>
    <property type="evidence" value="ECO:0007669"/>
    <property type="project" value="UniProtKB-UniRule"/>
</dbReference>
<dbReference type="InterPro" id="IPR003413">
    <property type="entry name" value="T2SS_GspI_C"/>
</dbReference>